<evidence type="ECO:0000256" key="2">
    <source>
        <dbReference type="ARBA" id="ARBA00022723"/>
    </source>
</evidence>
<dbReference type="FunFam" id="2.10.110.10:FF:000136">
    <property type="entry name" value="LIM domain family"/>
    <property type="match status" value="1"/>
</dbReference>
<dbReference type="InterPro" id="IPR050453">
    <property type="entry name" value="LIM_Homeobox_TF"/>
</dbReference>
<dbReference type="GO" id="GO:0045944">
    <property type="term" value="P:positive regulation of transcription by RNA polymerase II"/>
    <property type="evidence" value="ECO:0007669"/>
    <property type="project" value="UniProtKB-ARBA"/>
</dbReference>
<dbReference type="Gene3D" id="1.10.10.60">
    <property type="entry name" value="Homeodomain-like"/>
    <property type="match status" value="1"/>
</dbReference>
<evidence type="ECO:0000256" key="10">
    <source>
        <dbReference type="PROSITE-ProRule" id="PRU00125"/>
    </source>
</evidence>
<evidence type="ECO:0000313" key="16">
    <source>
        <dbReference type="WBParaSite" id="ACRNAN_scaffold5818.g13002.t1"/>
    </source>
</evidence>
<feature type="compositionally biased region" description="Low complexity" evidence="12">
    <location>
        <begin position="374"/>
        <end position="392"/>
    </location>
</feature>
<dbReference type="CDD" id="cd00086">
    <property type="entry name" value="homeodomain"/>
    <property type="match status" value="1"/>
</dbReference>
<dbReference type="SMART" id="SM00132">
    <property type="entry name" value="LIM"/>
    <property type="match status" value="2"/>
</dbReference>
<feature type="domain" description="LIM zinc-binding" evidence="13">
    <location>
        <begin position="76"/>
        <end position="137"/>
    </location>
</feature>
<dbReference type="GO" id="GO:0007409">
    <property type="term" value="P:axonogenesis"/>
    <property type="evidence" value="ECO:0007669"/>
    <property type="project" value="UniProtKB-ARBA"/>
</dbReference>
<evidence type="ECO:0000256" key="4">
    <source>
        <dbReference type="ARBA" id="ARBA00022833"/>
    </source>
</evidence>
<keyword evidence="4 10" id="KW-0862">Zinc</keyword>
<evidence type="ECO:0000256" key="12">
    <source>
        <dbReference type="SAM" id="MobiDB-lite"/>
    </source>
</evidence>
<dbReference type="InterPro" id="IPR001781">
    <property type="entry name" value="Znf_LIM"/>
</dbReference>
<dbReference type="GO" id="GO:0046872">
    <property type="term" value="F:metal ion binding"/>
    <property type="evidence" value="ECO:0007669"/>
    <property type="project" value="UniProtKB-KW"/>
</dbReference>
<dbReference type="WBParaSite" id="ACRNAN_scaffold5818.g13002.t1">
    <property type="protein sequence ID" value="ACRNAN_scaffold5818.g13002.t1"/>
    <property type="gene ID" value="ACRNAN_scaffold5818.g13002"/>
</dbReference>
<dbReference type="Gene3D" id="2.10.110.10">
    <property type="entry name" value="Cysteine Rich Protein"/>
    <property type="match status" value="2"/>
</dbReference>
<dbReference type="GO" id="GO:0045664">
    <property type="term" value="P:regulation of neuron differentiation"/>
    <property type="evidence" value="ECO:0007669"/>
    <property type="project" value="UniProtKB-ARBA"/>
</dbReference>
<feature type="domain" description="Homeobox" evidence="14">
    <location>
        <begin position="282"/>
        <end position="342"/>
    </location>
</feature>
<keyword evidence="7 9" id="KW-0371">Homeobox</keyword>
<dbReference type="PROSITE" id="PS50071">
    <property type="entry name" value="HOMEOBOX_2"/>
    <property type="match status" value="1"/>
</dbReference>
<dbReference type="Pfam" id="PF00046">
    <property type="entry name" value="Homeodomain"/>
    <property type="match status" value="1"/>
</dbReference>
<evidence type="ECO:0000256" key="1">
    <source>
        <dbReference type="ARBA" id="ARBA00004123"/>
    </source>
</evidence>
<evidence type="ECO:0000259" key="14">
    <source>
        <dbReference type="PROSITE" id="PS50071"/>
    </source>
</evidence>
<keyword evidence="3" id="KW-0677">Repeat</keyword>
<dbReference type="PROSITE" id="PS50023">
    <property type="entry name" value="LIM_DOMAIN_2"/>
    <property type="match status" value="2"/>
</dbReference>
<keyword evidence="6 9" id="KW-0238">DNA-binding</keyword>
<evidence type="ECO:0000256" key="7">
    <source>
        <dbReference type="ARBA" id="ARBA00023155"/>
    </source>
</evidence>
<dbReference type="PANTHER" id="PTHR24208:SF168">
    <property type="entry name" value="PROTEIN APTEROUS"/>
    <property type="match status" value="1"/>
</dbReference>
<dbReference type="SUPFAM" id="SSF46689">
    <property type="entry name" value="Homeodomain-like"/>
    <property type="match status" value="1"/>
</dbReference>
<feature type="compositionally biased region" description="Basic residues" evidence="12">
    <location>
        <begin position="247"/>
        <end position="259"/>
    </location>
</feature>
<dbReference type="GO" id="GO:0000981">
    <property type="term" value="F:DNA-binding transcription factor activity, RNA polymerase II-specific"/>
    <property type="evidence" value="ECO:0007669"/>
    <property type="project" value="InterPro"/>
</dbReference>
<feature type="region of interest" description="Disordered" evidence="12">
    <location>
        <begin position="244"/>
        <end position="287"/>
    </location>
</feature>
<evidence type="ECO:0000259" key="13">
    <source>
        <dbReference type="PROSITE" id="PS50023"/>
    </source>
</evidence>
<organism evidence="15 16">
    <name type="scientific">Acrobeloides nanus</name>
    <dbReference type="NCBI Taxonomy" id="290746"/>
    <lineage>
        <taxon>Eukaryota</taxon>
        <taxon>Metazoa</taxon>
        <taxon>Ecdysozoa</taxon>
        <taxon>Nematoda</taxon>
        <taxon>Chromadorea</taxon>
        <taxon>Rhabditida</taxon>
        <taxon>Tylenchina</taxon>
        <taxon>Cephalobomorpha</taxon>
        <taxon>Cephaloboidea</taxon>
        <taxon>Cephalobidae</taxon>
        <taxon>Acrobeloides</taxon>
    </lineage>
</organism>
<evidence type="ECO:0000256" key="8">
    <source>
        <dbReference type="ARBA" id="ARBA00023242"/>
    </source>
</evidence>
<dbReference type="SMART" id="SM00389">
    <property type="entry name" value="HOX"/>
    <property type="match status" value="1"/>
</dbReference>
<dbReference type="GO" id="GO:0000977">
    <property type="term" value="F:RNA polymerase II transcription regulatory region sequence-specific DNA binding"/>
    <property type="evidence" value="ECO:0007669"/>
    <property type="project" value="TreeGrafter"/>
</dbReference>
<keyword evidence="8 9" id="KW-0539">Nucleus</keyword>
<keyword evidence="5 10" id="KW-0440">LIM domain</keyword>
<sequence>MLFLSALTECMDPLIGMNMNGLASQLLVNTIPQEASNCISIQQTSALMNHGLELISVPATENFASGSSGPAMPPTSLCGGCGNQITDKTFLLVGEKSWHDSCVRCAVCQRTLDGQPSCYCKDGLLYCKQDYMIKFWKRCERCGSVIDPGDLVMTSRDRIFHMNCFSCMVCAHQLKQGETYVVGENGSLFCQAHYEPFITLRSAELTSTNSCDNNVLQLLPPTNSMLDEAMLNAAAQSCSTGPNLCPTRRHTKRHHHQHHGSGDDSVHGDFMGDDDGLNGGNSKAKRMRTSFKHHQLRTMKTYFNLNHNPDAKDLKQLAQKTGLTKRVLQVWFQNARAKYRRSMQGNREGSTLSPNGNSNFGMSSGNVLSELNGTNSSMSTRTSSSPSSIFESGSFAGSISPEAISDDSCTKGNLMEFDQ</sequence>
<dbReference type="GO" id="GO:0005634">
    <property type="term" value="C:nucleus"/>
    <property type="evidence" value="ECO:0007669"/>
    <property type="project" value="UniProtKB-SubCell"/>
</dbReference>
<protein>
    <submittedName>
        <fullName evidence="16">LIM/homeobox protein Lhx9</fullName>
    </submittedName>
</protein>
<evidence type="ECO:0000256" key="11">
    <source>
        <dbReference type="RuleBase" id="RU000682"/>
    </source>
</evidence>
<evidence type="ECO:0000256" key="5">
    <source>
        <dbReference type="ARBA" id="ARBA00023038"/>
    </source>
</evidence>
<dbReference type="AlphaFoldDB" id="A0A914E7A2"/>
<evidence type="ECO:0000256" key="3">
    <source>
        <dbReference type="ARBA" id="ARBA00022737"/>
    </source>
</evidence>
<evidence type="ECO:0000313" key="15">
    <source>
        <dbReference type="Proteomes" id="UP000887540"/>
    </source>
</evidence>
<feature type="compositionally biased region" description="Polar residues" evidence="12">
    <location>
        <begin position="343"/>
        <end position="352"/>
    </location>
</feature>
<name>A0A914E7A2_9BILA</name>
<accession>A0A914E7A2</accession>
<dbReference type="Pfam" id="PF00412">
    <property type="entry name" value="LIM"/>
    <property type="match status" value="2"/>
</dbReference>
<feature type="domain" description="LIM zinc-binding" evidence="13">
    <location>
        <begin position="138"/>
        <end position="200"/>
    </location>
</feature>
<keyword evidence="15" id="KW-1185">Reference proteome</keyword>
<dbReference type="InterPro" id="IPR001356">
    <property type="entry name" value="HD"/>
</dbReference>
<dbReference type="Proteomes" id="UP000887540">
    <property type="component" value="Unplaced"/>
</dbReference>
<feature type="region of interest" description="Disordered" evidence="12">
    <location>
        <begin position="341"/>
        <end position="392"/>
    </location>
</feature>
<dbReference type="PANTHER" id="PTHR24208">
    <property type="entry name" value="LIM/HOMEOBOX PROTEIN LHX"/>
    <property type="match status" value="1"/>
</dbReference>
<feature type="DNA-binding region" description="Homeobox" evidence="9">
    <location>
        <begin position="284"/>
        <end position="343"/>
    </location>
</feature>
<dbReference type="FunFam" id="1.10.10.60:FF:000027">
    <property type="entry name" value="LIM/homeobox protein Lhx9"/>
    <property type="match status" value="1"/>
</dbReference>
<reference evidence="16" key="1">
    <citation type="submission" date="2022-11" db="UniProtKB">
        <authorList>
            <consortium name="WormBaseParasite"/>
        </authorList>
    </citation>
    <scope>IDENTIFICATION</scope>
</reference>
<evidence type="ECO:0000256" key="9">
    <source>
        <dbReference type="PROSITE-ProRule" id="PRU00108"/>
    </source>
</evidence>
<dbReference type="InterPro" id="IPR017970">
    <property type="entry name" value="Homeobox_CS"/>
</dbReference>
<dbReference type="PROSITE" id="PS00027">
    <property type="entry name" value="HOMEOBOX_1"/>
    <property type="match status" value="1"/>
</dbReference>
<keyword evidence="2 10" id="KW-0479">Metal-binding</keyword>
<dbReference type="SUPFAM" id="SSF57716">
    <property type="entry name" value="Glucocorticoid receptor-like (DNA-binding domain)"/>
    <property type="match status" value="2"/>
</dbReference>
<proteinExistence type="predicted"/>
<feature type="compositionally biased region" description="Low complexity" evidence="12">
    <location>
        <begin position="353"/>
        <end position="366"/>
    </location>
</feature>
<comment type="subcellular location">
    <subcellularLocation>
        <location evidence="1 9 11">Nucleus</location>
    </subcellularLocation>
</comment>
<evidence type="ECO:0000256" key="6">
    <source>
        <dbReference type="ARBA" id="ARBA00023125"/>
    </source>
</evidence>
<dbReference type="PROSITE" id="PS00478">
    <property type="entry name" value="LIM_DOMAIN_1"/>
    <property type="match status" value="1"/>
</dbReference>
<dbReference type="InterPro" id="IPR009057">
    <property type="entry name" value="Homeodomain-like_sf"/>
</dbReference>